<name>Q6AQU6_DESPS</name>
<dbReference type="KEGG" id="dps:DP0548"/>
<organism evidence="1 2">
    <name type="scientific">Desulfotalea psychrophila (strain LSv54 / DSM 12343)</name>
    <dbReference type="NCBI Taxonomy" id="177439"/>
    <lineage>
        <taxon>Bacteria</taxon>
        <taxon>Pseudomonadati</taxon>
        <taxon>Thermodesulfobacteriota</taxon>
        <taxon>Desulfobulbia</taxon>
        <taxon>Desulfobulbales</taxon>
        <taxon>Desulfocapsaceae</taxon>
        <taxon>Desulfotalea</taxon>
    </lineage>
</organism>
<gene>
    <name evidence="1" type="ordered locus">DP0548</name>
</gene>
<dbReference type="RefSeq" id="WP_011187793.1">
    <property type="nucleotide sequence ID" value="NC_006138.1"/>
</dbReference>
<protein>
    <recommendedName>
        <fullName evidence="3">YkgJ family cysteine cluster protein</fullName>
    </recommendedName>
</protein>
<dbReference type="OrthoDB" id="9779822at2"/>
<evidence type="ECO:0008006" key="3">
    <source>
        <dbReference type="Google" id="ProtNLM"/>
    </source>
</evidence>
<proteinExistence type="predicted"/>
<dbReference type="AlphaFoldDB" id="Q6AQU6"/>
<keyword evidence="2" id="KW-1185">Reference proteome</keyword>
<sequence>MKEKTLQAIYQTFNQWNDGEKSCHRGCSTCCTQNITVTATEAELIHKFAVEEDKQEWLAEILSAKRDLEKPKMTTNDFAKACLEGRDVDPGTMGLPCPLPIPQREHLPNLLGTPLCLPCLCLKFTLQSE</sequence>
<dbReference type="EMBL" id="CR522870">
    <property type="protein sequence ID" value="CAG35277.1"/>
    <property type="molecule type" value="Genomic_DNA"/>
</dbReference>
<dbReference type="HOGENOM" id="CLU_1945292_0_0_7"/>
<reference evidence="2" key="1">
    <citation type="journal article" date="2004" name="Environ. Microbiol.">
        <title>The genome of Desulfotalea psychrophila, a sulfate-reducing bacterium from permanently cold Arctic sediments.</title>
        <authorList>
            <person name="Rabus R."/>
            <person name="Ruepp A."/>
            <person name="Frickey T."/>
            <person name="Rattei T."/>
            <person name="Fartmann B."/>
            <person name="Stark M."/>
            <person name="Bauer M."/>
            <person name="Zibat A."/>
            <person name="Lombardot T."/>
            <person name="Becker I."/>
            <person name="Amann J."/>
            <person name="Gellner K."/>
            <person name="Teeling H."/>
            <person name="Leuschner W.D."/>
            <person name="Gloeckner F.-O."/>
            <person name="Lupas A.N."/>
            <person name="Amann R."/>
            <person name="Klenk H.-P."/>
        </authorList>
    </citation>
    <scope>NUCLEOTIDE SEQUENCE [LARGE SCALE GENOMIC DNA]</scope>
    <source>
        <strain evidence="2">DSM 12343 / LSv54</strain>
    </source>
</reference>
<evidence type="ECO:0000313" key="1">
    <source>
        <dbReference type="EMBL" id="CAG35277.1"/>
    </source>
</evidence>
<evidence type="ECO:0000313" key="2">
    <source>
        <dbReference type="Proteomes" id="UP000000602"/>
    </source>
</evidence>
<dbReference type="eggNOG" id="COG0727">
    <property type="taxonomic scope" value="Bacteria"/>
</dbReference>
<accession>Q6AQU6</accession>
<dbReference type="Proteomes" id="UP000000602">
    <property type="component" value="Chromosome"/>
</dbReference>